<evidence type="ECO:0000313" key="1">
    <source>
        <dbReference type="EMBL" id="KAI9914114.1"/>
    </source>
</evidence>
<evidence type="ECO:0000313" key="2">
    <source>
        <dbReference type="Proteomes" id="UP001163321"/>
    </source>
</evidence>
<accession>A0ACC0W5W3</accession>
<sequence>MLACSATSKIIPDRTTNRTVHEHLGPDRTATIGRRDQTGPQTGPLGRNVGPDRTEFFVAHNHGLR</sequence>
<organism evidence="1 2">
    <name type="scientific">Peronosclerospora sorghi</name>
    <dbReference type="NCBI Taxonomy" id="230839"/>
    <lineage>
        <taxon>Eukaryota</taxon>
        <taxon>Sar</taxon>
        <taxon>Stramenopiles</taxon>
        <taxon>Oomycota</taxon>
        <taxon>Peronosporomycetes</taxon>
        <taxon>Peronosporales</taxon>
        <taxon>Peronosporaceae</taxon>
        <taxon>Peronosclerospora</taxon>
    </lineage>
</organism>
<proteinExistence type="predicted"/>
<name>A0ACC0W5W3_9STRA</name>
<protein>
    <submittedName>
        <fullName evidence="1">Uncharacterized protein</fullName>
    </submittedName>
</protein>
<keyword evidence="2" id="KW-1185">Reference proteome</keyword>
<reference evidence="1 2" key="1">
    <citation type="journal article" date="2022" name="bioRxiv">
        <title>The genome of the oomycete Peronosclerospora sorghi, a cosmopolitan pathogen of maize and sorghum, is inflated with dispersed pseudogenes.</title>
        <authorList>
            <person name="Fletcher K."/>
            <person name="Martin F."/>
            <person name="Isakeit T."/>
            <person name="Cavanaugh K."/>
            <person name="Magill C."/>
            <person name="Michelmore R."/>
        </authorList>
    </citation>
    <scope>NUCLEOTIDE SEQUENCE [LARGE SCALE GENOMIC DNA]</scope>
    <source>
        <strain evidence="1">P6</strain>
    </source>
</reference>
<gene>
    <name evidence="1" type="ORF">PsorP6_006009</name>
</gene>
<comment type="caution">
    <text evidence="1">The sequence shown here is derived from an EMBL/GenBank/DDBJ whole genome shotgun (WGS) entry which is preliminary data.</text>
</comment>
<dbReference type="EMBL" id="CM047583">
    <property type="protein sequence ID" value="KAI9914114.1"/>
    <property type="molecule type" value="Genomic_DNA"/>
</dbReference>
<dbReference type="Proteomes" id="UP001163321">
    <property type="component" value="Chromosome 4"/>
</dbReference>